<dbReference type="HOGENOM" id="CLU_777766_0_0_9"/>
<dbReference type="GO" id="GO:0008745">
    <property type="term" value="F:N-acetylmuramoyl-L-alanine amidase activity"/>
    <property type="evidence" value="ECO:0007669"/>
    <property type="project" value="UniProtKB-EC"/>
</dbReference>
<dbReference type="STRING" id="1234679.BN424_3273"/>
<feature type="domain" description="N-acetylmuramoyl-L-alanine amidase" evidence="1">
    <location>
        <begin position="39"/>
        <end position="179"/>
    </location>
</feature>
<dbReference type="Gene3D" id="3.40.80.10">
    <property type="entry name" value="Peptidoglycan recognition protein-like"/>
    <property type="match status" value="1"/>
</dbReference>
<dbReference type="EMBL" id="HE999757">
    <property type="protein sequence ID" value="CCO12694.2"/>
    <property type="molecule type" value="Genomic_DNA"/>
</dbReference>
<dbReference type="Pfam" id="PF01510">
    <property type="entry name" value="Amidase_2"/>
    <property type="match status" value="1"/>
</dbReference>
<accession>K8E749</accession>
<dbReference type="EC" id="3.5.1.28" evidence="2"/>
<dbReference type="Proteomes" id="UP000000212">
    <property type="component" value="Chromosome"/>
</dbReference>
<name>K8E749_CARML</name>
<evidence type="ECO:0000313" key="3">
    <source>
        <dbReference type="Proteomes" id="UP000000212"/>
    </source>
</evidence>
<keyword evidence="3" id="KW-1185">Reference proteome</keyword>
<keyword evidence="2" id="KW-0378">Hydrolase</keyword>
<protein>
    <submittedName>
        <fullName evidence="2">N-acetylmuramoyl-L-alanine amidase family protein</fullName>
        <ecNumber evidence="2">3.5.1.28</ecNumber>
    </submittedName>
</protein>
<dbReference type="SMART" id="SM00644">
    <property type="entry name" value="Ami_2"/>
    <property type="match status" value="1"/>
</dbReference>
<dbReference type="eggNOG" id="COG5632">
    <property type="taxonomic scope" value="Bacteria"/>
</dbReference>
<dbReference type="RefSeq" id="WP_015077667.1">
    <property type="nucleotide sequence ID" value="NC_019425.2"/>
</dbReference>
<sequence length="356" mass="39766">MKKLNKNIFAVLMIVIMLMPVGMGTAKAYTIDTTYQLTLNEGDSRRAVNKFIILHEVGTESSAVNNAIYMKRAWSTNGAYTQFIVGDGGKVYKVGEDGYVSWGAGSYVNANAPVQIELARTFSAEQFKQDYAAYVNLARDYAIKYGIPLTLDDGNMYTNGIKSHLWVTQNVWGDHTDPYGYLARFGVSKEKLAADLRTGINAEMPITEKEMNVVKIIGLADDTRVNLVPQMQKKYSGTLIAEDTRGVGKGLIELRNILNQANYNTIYNSLINDYKIPTSQIRKVDNQTIHVFGLADDTQVKLVPDFQKRFSGMYLANVVHGNATQTIEINSIPDNSLNQIKKSIEQDFKIPSFQIK</sequence>
<organism evidence="2 3">
    <name type="scientific">Carnobacterium maltaromaticum LMA28</name>
    <dbReference type="NCBI Taxonomy" id="1234679"/>
    <lineage>
        <taxon>Bacteria</taxon>
        <taxon>Bacillati</taxon>
        <taxon>Bacillota</taxon>
        <taxon>Bacilli</taxon>
        <taxon>Lactobacillales</taxon>
        <taxon>Carnobacteriaceae</taxon>
        <taxon>Carnobacterium</taxon>
    </lineage>
</organism>
<gene>
    <name evidence="2" type="ORF">BN424_3273</name>
</gene>
<dbReference type="KEGG" id="cml:BN424_3273"/>
<evidence type="ECO:0000259" key="1">
    <source>
        <dbReference type="SMART" id="SM00644"/>
    </source>
</evidence>
<dbReference type="InterPro" id="IPR002502">
    <property type="entry name" value="Amidase_domain"/>
</dbReference>
<evidence type="ECO:0000313" key="2">
    <source>
        <dbReference type="EMBL" id="CCO12694.2"/>
    </source>
</evidence>
<dbReference type="InterPro" id="IPR036505">
    <property type="entry name" value="Amidase/PGRP_sf"/>
</dbReference>
<dbReference type="SUPFAM" id="SSF55846">
    <property type="entry name" value="N-acetylmuramoyl-L-alanine amidase-like"/>
    <property type="match status" value="1"/>
</dbReference>
<proteinExistence type="predicted"/>
<dbReference type="CDD" id="cd06583">
    <property type="entry name" value="PGRP"/>
    <property type="match status" value="1"/>
</dbReference>
<dbReference type="GO" id="GO:0009253">
    <property type="term" value="P:peptidoglycan catabolic process"/>
    <property type="evidence" value="ECO:0007669"/>
    <property type="project" value="InterPro"/>
</dbReference>
<reference evidence="3" key="1">
    <citation type="journal article" date="2013" name="Genome Announc.">
        <title>Complete Chromosome Sequence of Carnobacterium maltaromaticum LMA 28.</title>
        <authorList>
            <person name="Cailliez-Grimal C."/>
            <person name="Chaillou S."/>
            <person name="Anba-Mondoloni J."/>
            <person name="Loux V."/>
            <person name="Afzal M.I."/>
            <person name="Rahman A."/>
            <person name="Kergourlay G."/>
            <person name="Champomier-Verges M.C."/>
            <person name="Zagorec M."/>
            <person name="Dalgaard P."/>
            <person name="Leisner J.J."/>
            <person name="Prevost H."/>
            <person name="Revol-Junelles A.M."/>
            <person name="Borges F."/>
        </authorList>
    </citation>
    <scope>NUCLEOTIDE SEQUENCE</scope>
    <source>
        <strain evidence="3">LMA28</strain>
    </source>
</reference>
<dbReference type="AlphaFoldDB" id="K8E749"/>